<reference evidence="1 2" key="1">
    <citation type="submission" date="2020-03" db="EMBL/GenBank/DDBJ databases">
        <title>Genomic Encyclopedia of Type Strains, Phase IV (KMG-IV): sequencing the most valuable type-strain genomes for metagenomic binning, comparative biology and taxonomic classification.</title>
        <authorList>
            <person name="Goeker M."/>
        </authorList>
    </citation>
    <scope>NUCLEOTIDE SEQUENCE [LARGE SCALE GENOMIC DNA]</scope>
    <source>
        <strain evidence="1 2">DSM 29762</strain>
    </source>
</reference>
<sequence>MQYLNKEIENLAKKKAAKSLVKKQYSCGIFQDLGKTTMGVEERAQKDAP</sequence>
<dbReference type="Proteomes" id="UP000590442">
    <property type="component" value="Unassembled WGS sequence"/>
</dbReference>
<protein>
    <submittedName>
        <fullName evidence="1">Uncharacterized protein</fullName>
    </submittedName>
</protein>
<name>A0A846QTN5_9FLAO</name>
<evidence type="ECO:0000313" key="1">
    <source>
        <dbReference type="EMBL" id="NJB69872.1"/>
    </source>
</evidence>
<gene>
    <name evidence="1" type="ORF">GGR42_000334</name>
</gene>
<evidence type="ECO:0000313" key="2">
    <source>
        <dbReference type="Proteomes" id="UP000590442"/>
    </source>
</evidence>
<proteinExistence type="predicted"/>
<keyword evidence="2" id="KW-1185">Reference proteome</keyword>
<dbReference type="RefSeq" id="WP_167960205.1">
    <property type="nucleotide sequence ID" value="NZ_JAATJJ010000001.1"/>
</dbReference>
<accession>A0A846QTN5</accession>
<dbReference type="AlphaFoldDB" id="A0A846QTN5"/>
<organism evidence="1 2">
    <name type="scientific">Saonia flava</name>
    <dbReference type="NCBI Taxonomy" id="523696"/>
    <lineage>
        <taxon>Bacteria</taxon>
        <taxon>Pseudomonadati</taxon>
        <taxon>Bacteroidota</taxon>
        <taxon>Flavobacteriia</taxon>
        <taxon>Flavobacteriales</taxon>
        <taxon>Flavobacteriaceae</taxon>
        <taxon>Saonia</taxon>
    </lineage>
</organism>
<dbReference type="EMBL" id="JAATJJ010000001">
    <property type="protein sequence ID" value="NJB69872.1"/>
    <property type="molecule type" value="Genomic_DNA"/>
</dbReference>
<comment type="caution">
    <text evidence="1">The sequence shown here is derived from an EMBL/GenBank/DDBJ whole genome shotgun (WGS) entry which is preliminary data.</text>
</comment>